<evidence type="ECO:0000313" key="2">
    <source>
        <dbReference type="EMBL" id="MCX2718766.1"/>
    </source>
</evidence>
<protein>
    <submittedName>
        <fullName evidence="2">Nitrous oxide reductase family maturation protein NosD</fullName>
    </submittedName>
</protein>
<dbReference type="SMART" id="SM00710">
    <property type="entry name" value="PbH1"/>
    <property type="match status" value="10"/>
</dbReference>
<dbReference type="InterPro" id="IPR026464">
    <property type="entry name" value="NosD_copper_fam"/>
</dbReference>
<dbReference type="SUPFAM" id="SSF51126">
    <property type="entry name" value="Pectin lyase-like"/>
    <property type="match status" value="1"/>
</dbReference>
<dbReference type="Gene3D" id="2.160.20.10">
    <property type="entry name" value="Single-stranded right-handed beta-helix, Pectin lyase-like"/>
    <property type="match status" value="1"/>
</dbReference>
<dbReference type="NCBIfam" id="TIGR03804">
    <property type="entry name" value="para_beta_helix"/>
    <property type="match status" value="1"/>
</dbReference>
<evidence type="ECO:0000259" key="1">
    <source>
        <dbReference type="SMART" id="SM00722"/>
    </source>
</evidence>
<comment type="caution">
    <text evidence="2">The sequence shown here is derived from an EMBL/GenBank/DDBJ whole genome shotgun (WGS) entry which is preliminary data.</text>
</comment>
<dbReference type="InterPro" id="IPR007742">
    <property type="entry name" value="NosD_dom"/>
</dbReference>
<dbReference type="Pfam" id="PF05048">
    <property type="entry name" value="NosD"/>
    <property type="match status" value="1"/>
</dbReference>
<dbReference type="NCBIfam" id="TIGR04247">
    <property type="entry name" value="NosD_copper_fam"/>
    <property type="match status" value="1"/>
</dbReference>
<dbReference type="InterPro" id="IPR022441">
    <property type="entry name" value="Para_beta_helix_rpt-2"/>
</dbReference>
<evidence type="ECO:0000313" key="3">
    <source>
        <dbReference type="Proteomes" id="UP001207116"/>
    </source>
</evidence>
<feature type="domain" description="Carbohydrate-binding/sugar hydrolysis" evidence="1">
    <location>
        <begin position="37"/>
        <end position="176"/>
    </location>
</feature>
<proteinExistence type="predicted"/>
<dbReference type="Proteomes" id="UP001207116">
    <property type="component" value="Unassembled WGS sequence"/>
</dbReference>
<dbReference type="SMART" id="SM00722">
    <property type="entry name" value="CASH"/>
    <property type="match status" value="2"/>
</dbReference>
<dbReference type="InterPro" id="IPR006626">
    <property type="entry name" value="PbH1"/>
</dbReference>
<feature type="domain" description="Carbohydrate-binding/sugar hydrolysis" evidence="1">
    <location>
        <begin position="183"/>
        <end position="343"/>
    </location>
</feature>
<dbReference type="InterPro" id="IPR011050">
    <property type="entry name" value="Pectin_lyase_fold/virulence"/>
</dbReference>
<organism evidence="2 3">
    <name type="scientific">Lentiprolixibacter aurantiacus</name>
    <dbReference type="NCBI Taxonomy" id="2993939"/>
    <lineage>
        <taxon>Bacteria</taxon>
        <taxon>Pseudomonadati</taxon>
        <taxon>Bacteroidota</taxon>
        <taxon>Flavobacteriia</taxon>
        <taxon>Flavobacteriales</taxon>
        <taxon>Flavobacteriaceae</taxon>
        <taxon>Lentiprolixibacter</taxon>
    </lineage>
</organism>
<gene>
    <name evidence="2" type="ORF">OO016_04035</name>
</gene>
<dbReference type="InterPro" id="IPR012334">
    <property type="entry name" value="Pectin_lyas_fold"/>
</dbReference>
<dbReference type="AlphaFoldDB" id="A0AAE3MJI4"/>
<dbReference type="InterPro" id="IPR006633">
    <property type="entry name" value="Carb-bd_sugar_hydrolysis-dom"/>
</dbReference>
<sequence>MGITPVRAGTIQVCPDCDVKSIQHGINIAQERDTLIIKEGVYAEFNILINKPLTLLGQNYPVVDGNEKGEVFRIVSDGVRIEGLFIINVGVSYTSDHAAIRVVRSKDFQIVNNRFENLFFGIFLEKSSHGVVDSNQILGIARDEYNSGNGIHLWYSNNILVKDNNIEGVRDGIYLEFADTIRIRGNQSRKNLRYGLHFMFSNDNIYSDNLFENNGAGVAVMFSKKIRMTGNRFRKNWGPAAYGMLLKEINDAEITGNLFEENTVGINIEGSNRITYRGNNFVSNGWAIRVLGACYSNAFSRNNFLHNSFDLSYNSNVNDNSFEGNYWSSYSGYDLDKNGVGDVPHRPVKLFSYIVNRTPETLILLRSLFMDLIDFSERVSPVFTPDNLVDSQPQMRLIQ</sequence>
<keyword evidence="3" id="KW-1185">Reference proteome</keyword>
<accession>A0AAE3MJI4</accession>
<dbReference type="EMBL" id="JAPFQP010000001">
    <property type="protein sequence ID" value="MCX2718766.1"/>
    <property type="molecule type" value="Genomic_DNA"/>
</dbReference>
<reference evidence="2" key="1">
    <citation type="submission" date="2022-11" db="EMBL/GenBank/DDBJ databases">
        <title>The characterization of three novel Bacteroidetes species and genomic analysis of their roles in tidal elemental geochemical cycles.</title>
        <authorList>
            <person name="Ma K.-J."/>
        </authorList>
    </citation>
    <scope>NUCLEOTIDE SEQUENCE</scope>
    <source>
        <strain evidence="2">M415</strain>
    </source>
</reference>
<name>A0AAE3MJI4_9FLAO</name>